<evidence type="ECO:0000313" key="1">
    <source>
        <dbReference type="EMBL" id="PUT49276.1"/>
    </source>
</evidence>
<reference evidence="3 6" key="2">
    <citation type="submission" date="2018-04" db="EMBL/GenBank/DDBJ databases">
        <title>Whole genome sequence comparison of clinical and drinking water Legionella pneumophila isolates.</title>
        <authorList>
            <person name="Garner E."/>
        </authorList>
    </citation>
    <scope>NUCLEOTIDE SEQUENCE [LARGE SCALE GENOMIC DNA]</scope>
    <source>
        <strain evidence="3 6">WH02</strain>
    </source>
</reference>
<evidence type="ECO:0008006" key="7">
    <source>
        <dbReference type="Google" id="ProtNLM"/>
    </source>
</evidence>
<dbReference type="EMBL" id="QFGG01000001">
    <property type="protein sequence ID" value="TID46642.1"/>
    <property type="molecule type" value="Genomic_DNA"/>
</dbReference>
<reference evidence="2 5" key="3">
    <citation type="submission" date="2018-09" db="EMBL/GenBank/DDBJ databases">
        <title>Draft genome sequences of Legionella taurinensis isolated from water samples.</title>
        <authorList>
            <person name="Chakeri A."/>
            <person name="Allerberger F."/>
            <person name="Kundi M."/>
            <person name="Ruppitsch W."/>
            <person name="Schmid D."/>
        </authorList>
    </citation>
    <scope>NUCLEOTIDE SEQUENCE [LARGE SCALE GENOMIC DNA]</scope>
    <source>
        <strain evidence="2 5">4570-18-6</strain>
    </source>
</reference>
<dbReference type="InterPro" id="IPR002110">
    <property type="entry name" value="Ankyrin_rpt"/>
</dbReference>
<organism evidence="2 5">
    <name type="scientific">Legionella taurinensis</name>
    <dbReference type="NCBI Taxonomy" id="70611"/>
    <lineage>
        <taxon>Bacteria</taxon>
        <taxon>Pseudomonadati</taxon>
        <taxon>Pseudomonadota</taxon>
        <taxon>Gammaproteobacteria</taxon>
        <taxon>Legionellales</taxon>
        <taxon>Legionellaceae</taxon>
        <taxon>Legionella</taxon>
    </lineage>
</organism>
<dbReference type="InterPro" id="IPR036770">
    <property type="entry name" value="Ankyrin_rpt-contain_sf"/>
</dbReference>
<comment type="caution">
    <text evidence="2">The sequence shown here is derived from an EMBL/GenBank/DDBJ whole genome shotgun (WGS) entry which is preliminary data.</text>
</comment>
<accession>A0A3A5LJC1</accession>
<dbReference type="Proteomes" id="UP000251035">
    <property type="component" value="Unassembled WGS sequence"/>
</dbReference>
<dbReference type="Gene3D" id="1.25.40.20">
    <property type="entry name" value="Ankyrin repeat-containing domain"/>
    <property type="match status" value="1"/>
</dbReference>
<evidence type="ECO:0000313" key="6">
    <source>
        <dbReference type="Proteomes" id="UP000306421"/>
    </source>
</evidence>
<dbReference type="RefSeq" id="WP_108290375.1">
    <property type="nucleotide sequence ID" value="NZ_CAAAIR010000001.1"/>
</dbReference>
<evidence type="ECO:0000313" key="3">
    <source>
        <dbReference type="EMBL" id="TID46642.1"/>
    </source>
</evidence>
<evidence type="ECO:0000313" key="5">
    <source>
        <dbReference type="Proteomes" id="UP000270757"/>
    </source>
</evidence>
<gene>
    <name evidence="2" type="ORF">D6J04_01530</name>
    <name evidence="1" type="ORF">DB745_00810</name>
    <name evidence="3" type="ORF">DIZ81_00805</name>
</gene>
<dbReference type="EMBL" id="QCXM01000001">
    <property type="protein sequence ID" value="PUT49276.1"/>
    <property type="molecule type" value="Genomic_DNA"/>
</dbReference>
<name>A0A3A5LJC1_9GAMM</name>
<dbReference type="Proteomes" id="UP000270757">
    <property type="component" value="Unassembled WGS sequence"/>
</dbReference>
<reference evidence="1 4" key="1">
    <citation type="submission" date="2018-04" db="EMBL/GenBank/DDBJ databases">
        <title>Whole genome sequence comparison of clinical and drinking water Legionella pneumophila isolates associated with the Flint Water Crisis.</title>
        <authorList>
            <person name="Garner E."/>
            <person name="Brown C."/>
            <person name="Schwake O."/>
            <person name="Coil D."/>
            <person name="Jospin G."/>
            <person name="Eisen J."/>
            <person name="Edwards M."/>
            <person name="Pruden A."/>
        </authorList>
    </citation>
    <scope>NUCLEOTIDE SEQUENCE [LARGE SCALE GENOMIC DNA]</scope>
    <source>
        <strain evidence="1 4">Genessee03</strain>
    </source>
</reference>
<dbReference type="Gene3D" id="3.90.70.20">
    <property type="match status" value="1"/>
</dbReference>
<dbReference type="SUPFAM" id="SSF48403">
    <property type="entry name" value="Ankyrin repeat"/>
    <property type="match status" value="1"/>
</dbReference>
<keyword evidence="4" id="KW-1185">Reference proteome</keyword>
<dbReference type="GeneID" id="48947925"/>
<sequence>MHPATHQGNIIRHLNRYLDWHNNPVRMNRQGICNGLAAVYVKYALQGQVEKFQALLNSIANLPATGEWNEEIHLFAKQVAKSFMPEEYDKTLNQLQSITTLEIAGKPLTPSFELAITTSDTHWIQILKDLALRDDEAMIIRSVNHAASISKKEGKYILYDPNYREGFKVFQSEKDVIHELHFNVFRYTGMLGLLTDPLDLSETLSPIAVPLELYGPLGLHVQVIRHPERNNTPRPFPAVDELFKRYLTTDQTALSSAGDYGITNLFWAIQMDNKEAVKVLYDKGFSNDRHVVTACIVAASMNATQVLPLFLSQIKKEKDIRQIPDIFREALREGRKEALDCLLEDDNGSACFRDIILMRGNAATFLHHAAAGGNPDILQLMLDAYQNEGSPELSEKDIAQTILAGDAIKAALRSKSLACINLLYQQLKKVPGLVDETLILTHLLQAIRSNQLPMVQFFIEEIYKLPEHQDLIFEALTLSPGLVAQTDISILRLLQANRVHFSPASQAIIDKKEKGEAPGFPSIGDFLYQLADFIKKTLLQRDESQESISHFKTMKNRLFKVNHSDSPEDIELMPLNPESGISP</sequence>
<evidence type="ECO:0000313" key="2">
    <source>
        <dbReference type="EMBL" id="RJT49358.1"/>
    </source>
</evidence>
<dbReference type="SMART" id="SM00248">
    <property type="entry name" value="ANK"/>
    <property type="match status" value="2"/>
</dbReference>
<dbReference type="SUPFAM" id="SSF140860">
    <property type="entry name" value="Pseudo ankyrin repeat-like"/>
    <property type="match status" value="1"/>
</dbReference>
<dbReference type="Proteomes" id="UP000306421">
    <property type="component" value="Unassembled WGS sequence"/>
</dbReference>
<dbReference type="AlphaFoldDB" id="A0A3A5LJC1"/>
<evidence type="ECO:0000313" key="4">
    <source>
        <dbReference type="Proteomes" id="UP000251035"/>
    </source>
</evidence>
<proteinExistence type="predicted"/>
<dbReference type="OrthoDB" id="5654137at2"/>
<dbReference type="EMBL" id="QZWB01000001">
    <property type="protein sequence ID" value="RJT49358.1"/>
    <property type="molecule type" value="Genomic_DNA"/>
</dbReference>
<protein>
    <recommendedName>
        <fullName evidence="7">Ankyrin repeat domain-containing protein</fullName>
    </recommendedName>
</protein>